<name>A0A6J5G935_9BURK</name>
<keyword evidence="2" id="KW-1185">Reference proteome</keyword>
<proteinExistence type="predicted"/>
<reference evidence="1 2" key="1">
    <citation type="submission" date="2020-04" db="EMBL/GenBank/DDBJ databases">
        <authorList>
            <person name="De Canck E."/>
        </authorList>
    </citation>
    <scope>NUCLEOTIDE SEQUENCE [LARGE SCALE GENOMIC DNA]</scope>
    <source>
        <strain evidence="1 2">LMG 27177</strain>
    </source>
</reference>
<sequence length="97" mass="10592">MSDRGTSVSVIHVARVWTLFKTDDLDECFAAAPSADEAYEAGATGVAFARPWMAPAVHLARNERRALDSLATGAQHPAYQAVMPDGTLETWPRLYGW</sequence>
<dbReference type="AlphaFoldDB" id="A0A6J5G935"/>
<evidence type="ECO:0000313" key="1">
    <source>
        <dbReference type="EMBL" id="CAB3795756.1"/>
    </source>
</evidence>
<dbReference type="Proteomes" id="UP000494252">
    <property type="component" value="Unassembled WGS sequence"/>
</dbReference>
<organism evidence="1 2">
    <name type="scientific">Paraburkholderia fynbosensis</name>
    <dbReference type="NCBI Taxonomy" id="1200993"/>
    <lineage>
        <taxon>Bacteria</taxon>
        <taxon>Pseudomonadati</taxon>
        <taxon>Pseudomonadota</taxon>
        <taxon>Betaproteobacteria</taxon>
        <taxon>Burkholderiales</taxon>
        <taxon>Burkholderiaceae</taxon>
        <taxon>Paraburkholderia</taxon>
    </lineage>
</organism>
<dbReference type="EMBL" id="CADIKI010000011">
    <property type="protein sequence ID" value="CAB3795756.1"/>
    <property type="molecule type" value="Genomic_DNA"/>
</dbReference>
<protein>
    <submittedName>
        <fullName evidence="1">Uncharacterized protein</fullName>
    </submittedName>
</protein>
<gene>
    <name evidence="1" type="ORF">LMG27177_03949</name>
</gene>
<evidence type="ECO:0000313" key="2">
    <source>
        <dbReference type="Proteomes" id="UP000494252"/>
    </source>
</evidence>
<accession>A0A6J5G935</accession>